<evidence type="ECO:0000256" key="1">
    <source>
        <dbReference type="SAM" id="MobiDB-lite"/>
    </source>
</evidence>
<feature type="signal peptide" evidence="2">
    <location>
        <begin position="1"/>
        <end position="20"/>
    </location>
</feature>
<feature type="chain" id="PRO_5045289952" evidence="2">
    <location>
        <begin position="21"/>
        <end position="194"/>
    </location>
</feature>
<evidence type="ECO:0000313" key="3">
    <source>
        <dbReference type="EMBL" id="MBP0047967.1"/>
    </source>
</evidence>
<sequence>MKKTASLGLILALLAAPAWAEKPEWAGKKGGPEKAEKAPKYDRDEKGSARDRDDRYERDEDDRYDRDERGDYLPLSERERERLRNWVLDEQYGASDYAKGRTKELPPGLRKKLERGGSLPPGWQMKVQRGEVLDTELYRNAERLPRDYLERLGRRSEAAELIVLGDRIVRVAEGRGTVLDVIELTDKALEVLGN</sequence>
<proteinExistence type="predicted"/>
<accession>A0ABS3Z8C8</accession>
<reference evidence="3 4" key="1">
    <citation type="submission" date="2020-09" db="EMBL/GenBank/DDBJ databases">
        <authorList>
            <person name="Tanuku N.R.S."/>
        </authorList>
    </citation>
    <scope>NUCLEOTIDE SEQUENCE [LARGE SCALE GENOMIC DNA]</scope>
    <source>
        <strain evidence="3 4">AK62</strain>
    </source>
</reference>
<evidence type="ECO:0000313" key="4">
    <source>
        <dbReference type="Proteomes" id="UP000810171"/>
    </source>
</evidence>
<dbReference type="Gene3D" id="3.10.450.160">
    <property type="entry name" value="inner membrane protein cigr"/>
    <property type="match status" value="1"/>
</dbReference>
<dbReference type="RefSeq" id="WP_209286589.1">
    <property type="nucleotide sequence ID" value="NZ_JACVEW010000005.1"/>
</dbReference>
<protein>
    <submittedName>
        <fullName evidence="3">Uncharacterized protein</fullName>
    </submittedName>
</protein>
<name>A0ABS3Z8C8_9GAMM</name>
<gene>
    <name evidence="3" type="ORF">H9C73_04415</name>
</gene>
<feature type="region of interest" description="Disordered" evidence="1">
    <location>
        <begin position="98"/>
        <end position="121"/>
    </location>
</feature>
<keyword evidence="4" id="KW-1185">Reference proteome</keyword>
<dbReference type="EMBL" id="JACVEW010000005">
    <property type="protein sequence ID" value="MBP0047967.1"/>
    <property type="molecule type" value="Genomic_DNA"/>
</dbReference>
<keyword evidence="2" id="KW-0732">Signal</keyword>
<organism evidence="3 4">
    <name type="scientific">Marinobacterium alkalitolerans</name>
    <dbReference type="NCBI Taxonomy" id="1542925"/>
    <lineage>
        <taxon>Bacteria</taxon>
        <taxon>Pseudomonadati</taxon>
        <taxon>Pseudomonadota</taxon>
        <taxon>Gammaproteobacteria</taxon>
        <taxon>Oceanospirillales</taxon>
        <taxon>Oceanospirillaceae</taxon>
        <taxon>Marinobacterium</taxon>
    </lineage>
</organism>
<dbReference type="Proteomes" id="UP000810171">
    <property type="component" value="Unassembled WGS sequence"/>
</dbReference>
<evidence type="ECO:0000256" key="2">
    <source>
        <dbReference type="SAM" id="SignalP"/>
    </source>
</evidence>
<feature type="region of interest" description="Disordered" evidence="1">
    <location>
        <begin position="22"/>
        <end position="69"/>
    </location>
</feature>
<comment type="caution">
    <text evidence="3">The sequence shown here is derived from an EMBL/GenBank/DDBJ whole genome shotgun (WGS) entry which is preliminary data.</text>
</comment>